<keyword evidence="9" id="KW-0547">Nucleotide-binding</keyword>
<evidence type="ECO:0000256" key="8">
    <source>
        <dbReference type="ARBA" id="ARBA00022737"/>
    </source>
</evidence>
<evidence type="ECO:0000259" key="15">
    <source>
        <dbReference type="Pfam" id="PF23559"/>
    </source>
</evidence>
<dbReference type="FunFam" id="1.10.8.430:FF:000003">
    <property type="entry name" value="Probable disease resistance protein At5g66910"/>
    <property type="match status" value="1"/>
</dbReference>
<dbReference type="InterPro" id="IPR044974">
    <property type="entry name" value="Disease_R_plants"/>
</dbReference>
<dbReference type="Pfam" id="PF00931">
    <property type="entry name" value="NB-ARC"/>
    <property type="match status" value="1"/>
</dbReference>
<evidence type="ECO:0000256" key="4">
    <source>
        <dbReference type="ARBA" id="ARBA00008894"/>
    </source>
</evidence>
<keyword evidence="8" id="KW-0677">Repeat</keyword>
<evidence type="ECO:0000256" key="11">
    <source>
        <dbReference type="ARBA" id="ARBA00022840"/>
    </source>
</evidence>
<evidence type="ECO:0000313" key="16">
    <source>
        <dbReference type="EMBL" id="KAK4729265.1"/>
    </source>
</evidence>
<evidence type="ECO:0000256" key="1">
    <source>
        <dbReference type="ARBA" id="ARBA00002074"/>
    </source>
</evidence>
<dbReference type="SUPFAM" id="SSF52540">
    <property type="entry name" value="P-loop containing nucleoside triphosphate hydrolases"/>
    <property type="match status" value="1"/>
</dbReference>
<keyword evidence="17" id="KW-1185">Reference proteome</keyword>
<dbReference type="GO" id="GO:0016020">
    <property type="term" value="C:membrane"/>
    <property type="evidence" value="ECO:0007669"/>
    <property type="project" value="UniProtKB-SubCell"/>
</dbReference>
<accession>A0AAV9LU36</accession>
<comment type="similarity">
    <text evidence="4">Belongs to the disease resistance NB-LRR family.</text>
</comment>
<dbReference type="SUPFAM" id="SSF52058">
    <property type="entry name" value="L domain-like"/>
    <property type="match status" value="1"/>
</dbReference>
<dbReference type="EMBL" id="JAWPEI010000004">
    <property type="protein sequence ID" value="KAK4729265.1"/>
    <property type="molecule type" value="Genomic_DNA"/>
</dbReference>
<evidence type="ECO:0000256" key="12">
    <source>
        <dbReference type="ARBA" id="ARBA00023054"/>
    </source>
</evidence>
<dbReference type="InterPro" id="IPR058922">
    <property type="entry name" value="WHD_DRP"/>
</dbReference>
<feature type="domain" description="NB-ARC" evidence="14">
    <location>
        <begin position="194"/>
        <end position="351"/>
    </location>
</feature>
<dbReference type="InterPro" id="IPR027417">
    <property type="entry name" value="P-loop_NTPase"/>
</dbReference>
<keyword evidence="6" id="KW-0433">Leucine-rich repeat</keyword>
<keyword evidence="5" id="KW-0963">Cytoplasm</keyword>
<dbReference type="PANTHER" id="PTHR23155">
    <property type="entry name" value="DISEASE RESISTANCE PROTEIN RP"/>
    <property type="match status" value="1"/>
</dbReference>
<dbReference type="PRINTS" id="PR00364">
    <property type="entry name" value="DISEASERSIST"/>
</dbReference>
<dbReference type="Gene3D" id="1.10.8.430">
    <property type="entry name" value="Helical domain of apoptotic protease-activating factors"/>
    <property type="match status" value="1"/>
</dbReference>
<keyword evidence="10" id="KW-0611">Plant defense</keyword>
<evidence type="ECO:0000256" key="2">
    <source>
        <dbReference type="ARBA" id="ARBA00004170"/>
    </source>
</evidence>
<evidence type="ECO:0000256" key="3">
    <source>
        <dbReference type="ARBA" id="ARBA00004496"/>
    </source>
</evidence>
<sequence>MAAYAAVTSLMGTIHLISQSNLDLLEGNKEHLELLYDKVGSLQELILDSCDDEPMKDLSKKIKYLAHEIEDEVESHIQRESVKTLPKMLQRATEIFRLPTSQESLFKTFQRATKIFHIPTAHDMLHKILQRATQDIDSVKEDVLKLKENNNMRAVDCSIGGTISPQLHVSTIENDMVGYNIEQEFMRNQLRGYSSQLEVITIAGMGGIGKSTFANKMFYDPSILSFFDVRGWITVSKDYSLRKMLLCLLQDAIGVKEELDNVSDGDLADRLQKSLKGRRYLIVVDNIWSTEAWDEIRLCFPENNNRSRILLTTRDMKVAQYVSYPKDPFPMRFLDPEESWKLFYQKAFDKKPFPIEFEKLAKEVVSNCKGLPLMISVVTGTLSSKRTLDEWTNVAQSVSSLVNLDDYQRCSGVLALSYNHLPSHLKACFLYFGVFPKDRDISMKKLIRLWVAEGLLELKGLEGFENVAANRLHDLIDKSLVVVGKRSLDGKIKTCRIHDLLHDLCLRESESNSLSYVVNPTISRRQITDCPHGRRWVSVHSKRGSFSPILFDTLTHNKTRCLLFSSNQIDRCCDLGLVHFKLLRVLDLETMRLGLFPSEIVHLVSLRYLAVMIFGIRKDLPISNLWNLQTFIFPQYTPQTGTIYLPNGIWELSQLRHLRSTRMYLCSPPKVSTNEVKYQVLENLLSVSGLSPRCCTKEIFEGIKKVKKLGISGTEDEFDSEPGGLENLIYLRELEALNIASYSSVRVDFFLGFHV</sequence>
<dbReference type="GO" id="GO:0005524">
    <property type="term" value="F:ATP binding"/>
    <property type="evidence" value="ECO:0007669"/>
    <property type="project" value="UniProtKB-KW"/>
</dbReference>
<evidence type="ECO:0000256" key="5">
    <source>
        <dbReference type="ARBA" id="ARBA00022490"/>
    </source>
</evidence>
<organism evidence="16 17">
    <name type="scientific">Solanum pinnatisectum</name>
    <name type="common">tansyleaf nightshade</name>
    <dbReference type="NCBI Taxonomy" id="50273"/>
    <lineage>
        <taxon>Eukaryota</taxon>
        <taxon>Viridiplantae</taxon>
        <taxon>Streptophyta</taxon>
        <taxon>Embryophyta</taxon>
        <taxon>Tracheophyta</taxon>
        <taxon>Spermatophyta</taxon>
        <taxon>Magnoliopsida</taxon>
        <taxon>eudicotyledons</taxon>
        <taxon>Gunneridae</taxon>
        <taxon>Pentapetalae</taxon>
        <taxon>asterids</taxon>
        <taxon>lamiids</taxon>
        <taxon>Solanales</taxon>
        <taxon>Solanaceae</taxon>
        <taxon>Solanoideae</taxon>
        <taxon>Solaneae</taxon>
        <taxon>Solanum</taxon>
    </lineage>
</organism>
<comment type="function">
    <text evidence="1">Confers resistance to late blight (Phytophthora infestans) races carrying the avirulence gene Avr1. Resistance proteins guard the plant against pathogens that contain an appropriate avirulence protein via an indirect interaction with this avirulence protein. That triggers a defense system including the hypersensitive response, which restricts the pathogen growth.</text>
</comment>
<comment type="caution">
    <text evidence="16">The sequence shown here is derived from an EMBL/GenBank/DDBJ whole genome shotgun (WGS) entry which is preliminary data.</text>
</comment>
<dbReference type="Gene3D" id="3.80.10.10">
    <property type="entry name" value="Ribonuclease Inhibitor"/>
    <property type="match status" value="1"/>
</dbReference>
<reference evidence="16 17" key="1">
    <citation type="submission" date="2023-10" db="EMBL/GenBank/DDBJ databases">
        <title>Genome-Wide Identification Analysis in wild type Solanum Pinnatisectum Reveals Some Genes Defensing Phytophthora Infestans.</title>
        <authorList>
            <person name="Sun C."/>
        </authorList>
    </citation>
    <scope>NUCLEOTIDE SEQUENCE [LARGE SCALE GENOMIC DNA]</scope>
    <source>
        <strain evidence="16">LQN</strain>
        <tissue evidence="16">Leaf</tissue>
    </source>
</reference>
<evidence type="ECO:0000256" key="6">
    <source>
        <dbReference type="ARBA" id="ARBA00022614"/>
    </source>
</evidence>
<keyword evidence="13" id="KW-0472">Membrane</keyword>
<proteinExistence type="inferred from homology"/>
<dbReference type="InterPro" id="IPR036388">
    <property type="entry name" value="WH-like_DNA-bd_sf"/>
</dbReference>
<feature type="domain" description="Disease resistance protein winged helix" evidence="15">
    <location>
        <begin position="434"/>
        <end position="505"/>
    </location>
</feature>
<dbReference type="Gene3D" id="3.40.50.300">
    <property type="entry name" value="P-loop containing nucleotide triphosphate hydrolases"/>
    <property type="match status" value="1"/>
</dbReference>
<evidence type="ECO:0000256" key="10">
    <source>
        <dbReference type="ARBA" id="ARBA00022821"/>
    </source>
</evidence>
<evidence type="ECO:0000256" key="13">
    <source>
        <dbReference type="ARBA" id="ARBA00023136"/>
    </source>
</evidence>
<dbReference type="AlphaFoldDB" id="A0AAV9LU36"/>
<name>A0AAV9LU36_9SOLN</name>
<dbReference type="GO" id="GO:0051607">
    <property type="term" value="P:defense response to virus"/>
    <property type="evidence" value="ECO:0007669"/>
    <property type="project" value="UniProtKB-ARBA"/>
</dbReference>
<keyword evidence="11" id="KW-0067">ATP-binding</keyword>
<dbReference type="GO" id="GO:0005737">
    <property type="term" value="C:cytoplasm"/>
    <property type="evidence" value="ECO:0007669"/>
    <property type="project" value="UniProtKB-SubCell"/>
</dbReference>
<keyword evidence="7" id="KW-0381">Hypersensitive response</keyword>
<comment type="subcellular location">
    <subcellularLocation>
        <location evidence="3">Cytoplasm</location>
    </subcellularLocation>
    <subcellularLocation>
        <location evidence="2">Membrane</location>
        <topology evidence="2">Peripheral membrane protein</topology>
    </subcellularLocation>
</comment>
<protein>
    <submittedName>
        <fullName evidence="16">Uncharacterized protein</fullName>
    </submittedName>
</protein>
<dbReference type="InterPro" id="IPR002182">
    <property type="entry name" value="NB-ARC"/>
</dbReference>
<evidence type="ECO:0000259" key="14">
    <source>
        <dbReference type="Pfam" id="PF00931"/>
    </source>
</evidence>
<gene>
    <name evidence="16" type="ORF">R3W88_022253</name>
</gene>
<evidence type="ECO:0000313" key="17">
    <source>
        <dbReference type="Proteomes" id="UP001311915"/>
    </source>
</evidence>
<dbReference type="Proteomes" id="UP001311915">
    <property type="component" value="Unassembled WGS sequence"/>
</dbReference>
<dbReference type="GO" id="GO:0009626">
    <property type="term" value="P:plant-type hypersensitive response"/>
    <property type="evidence" value="ECO:0007669"/>
    <property type="project" value="UniProtKB-KW"/>
</dbReference>
<dbReference type="FunFam" id="3.40.50.300:FF:001091">
    <property type="entry name" value="Probable disease resistance protein At1g61300"/>
    <property type="match status" value="1"/>
</dbReference>
<dbReference type="FunFam" id="1.10.10.10:FF:000322">
    <property type="entry name" value="Probable disease resistance protein At1g63360"/>
    <property type="match status" value="1"/>
</dbReference>
<dbReference type="PANTHER" id="PTHR23155:SF1152">
    <property type="entry name" value="AAA+ ATPASE DOMAIN-CONTAINING PROTEIN"/>
    <property type="match status" value="1"/>
</dbReference>
<dbReference type="InterPro" id="IPR042197">
    <property type="entry name" value="Apaf_helical"/>
</dbReference>
<evidence type="ECO:0000256" key="7">
    <source>
        <dbReference type="ARBA" id="ARBA00022667"/>
    </source>
</evidence>
<dbReference type="Gene3D" id="1.10.10.10">
    <property type="entry name" value="Winged helix-like DNA-binding domain superfamily/Winged helix DNA-binding domain"/>
    <property type="match status" value="1"/>
</dbReference>
<dbReference type="InterPro" id="IPR032675">
    <property type="entry name" value="LRR_dom_sf"/>
</dbReference>
<keyword evidence="12" id="KW-0175">Coiled coil</keyword>
<dbReference type="Gene3D" id="1.20.5.4130">
    <property type="match status" value="1"/>
</dbReference>
<dbReference type="GO" id="GO:0043531">
    <property type="term" value="F:ADP binding"/>
    <property type="evidence" value="ECO:0007669"/>
    <property type="project" value="InterPro"/>
</dbReference>
<dbReference type="Pfam" id="PF23559">
    <property type="entry name" value="WHD_DRP"/>
    <property type="match status" value="1"/>
</dbReference>
<evidence type="ECO:0000256" key="9">
    <source>
        <dbReference type="ARBA" id="ARBA00022741"/>
    </source>
</evidence>